<name>A0AA42TLE4_9ENTR</name>
<evidence type="ECO:0000313" key="3">
    <source>
        <dbReference type="Proteomes" id="UP001158416"/>
    </source>
</evidence>
<feature type="domain" description="SnoaL-like" evidence="1">
    <location>
        <begin position="36"/>
        <end position="117"/>
    </location>
</feature>
<accession>A0AA42TLE4</accession>
<reference evidence="2" key="1">
    <citation type="submission" date="2022-09" db="EMBL/GenBank/DDBJ databases">
        <title>Intensive care unit water sources are persistently colonized with multi-drug resistant bacteria and are the site of extensive horizontal gene transfer of antibiotic resistance genes.</title>
        <authorList>
            <person name="Diorio-Toth L."/>
        </authorList>
    </citation>
    <scope>NUCLEOTIDE SEQUENCE</scope>
    <source>
        <strain evidence="2">GD03936</strain>
    </source>
</reference>
<evidence type="ECO:0000259" key="1">
    <source>
        <dbReference type="Pfam" id="PF12680"/>
    </source>
</evidence>
<organism evidence="2 3">
    <name type="scientific">Enterobacter bugandensis</name>
    <dbReference type="NCBI Taxonomy" id="881260"/>
    <lineage>
        <taxon>Bacteria</taxon>
        <taxon>Pseudomonadati</taxon>
        <taxon>Pseudomonadota</taxon>
        <taxon>Gammaproteobacteria</taxon>
        <taxon>Enterobacterales</taxon>
        <taxon>Enterobacteriaceae</taxon>
        <taxon>Enterobacter</taxon>
    </lineage>
</organism>
<gene>
    <name evidence="2" type="ORF">N5C39_20595</name>
</gene>
<protein>
    <submittedName>
        <fullName evidence="2">Nuclear transport factor 2 family protein</fullName>
    </submittedName>
</protein>
<dbReference type="InterPro" id="IPR037401">
    <property type="entry name" value="SnoaL-like"/>
</dbReference>
<comment type="caution">
    <text evidence="2">The sequence shown here is derived from an EMBL/GenBank/DDBJ whole genome shotgun (WGS) entry which is preliminary data.</text>
</comment>
<dbReference type="Pfam" id="PF12680">
    <property type="entry name" value="SnoaL_2"/>
    <property type="match status" value="1"/>
</dbReference>
<dbReference type="Gene3D" id="3.10.450.50">
    <property type="match status" value="1"/>
</dbReference>
<proteinExistence type="predicted"/>
<dbReference type="AlphaFoldDB" id="A0AA42TLE4"/>
<dbReference type="RefSeq" id="WP_280030184.1">
    <property type="nucleotide sequence ID" value="NZ_JAOCAP010000014.1"/>
</dbReference>
<dbReference type="SUPFAM" id="SSF54427">
    <property type="entry name" value="NTF2-like"/>
    <property type="match status" value="1"/>
</dbReference>
<dbReference type="EMBL" id="JAOCAP010000014">
    <property type="protein sequence ID" value="MDH1320776.1"/>
    <property type="molecule type" value="Genomic_DNA"/>
</dbReference>
<sequence length="139" mass="15953">MTIITSLINHPDNTAQREQMARLLSRLFKGELDPVEMFTPDYQQITDGHALDYQGFVQHLNHVRSQIRELAFRVDELACHENLMADRHWVTVTYPDGRRADIEVYMFAALREGKICRIHEVTQAIGGHASDRALAHATQ</sequence>
<dbReference type="Proteomes" id="UP001158416">
    <property type="component" value="Unassembled WGS sequence"/>
</dbReference>
<dbReference type="InterPro" id="IPR032710">
    <property type="entry name" value="NTF2-like_dom_sf"/>
</dbReference>
<evidence type="ECO:0000313" key="2">
    <source>
        <dbReference type="EMBL" id="MDH1320776.1"/>
    </source>
</evidence>